<evidence type="ECO:0000256" key="6">
    <source>
        <dbReference type="RuleBase" id="RU365090"/>
    </source>
</evidence>
<dbReference type="PANTHER" id="PTHR10192">
    <property type="entry name" value="MOLYBDOPTERIN BIOSYNTHESIS PROTEIN"/>
    <property type="match status" value="1"/>
</dbReference>
<dbReference type="Gene3D" id="3.40.980.10">
    <property type="entry name" value="MoaB/Mog-like domain"/>
    <property type="match status" value="1"/>
</dbReference>
<dbReference type="EC" id="2.10.1.1" evidence="6"/>
<reference evidence="8 9" key="1">
    <citation type="submission" date="2016-11" db="EMBL/GenBank/DDBJ databases">
        <authorList>
            <person name="Jaros S."/>
            <person name="Januszkiewicz K."/>
            <person name="Wedrychowicz H."/>
        </authorList>
    </citation>
    <scope>NUCLEOTIDE SEQUENCE [LARGE SCALE GENOMIC DNA]</scope>
    <source>
        <strain evidence="8 9">DSM 24574</strain>
    </source>
</reference>
<dbReference type="InterPro" id="IPR036688">
    <property type="entry name" value="MoeA_C_domain_IV_sf"/>
</dbReference>
<dbReference type="RefSeq" id="WP_073138867.1">
    <property type="nucleotide sequence ID" value="NZ_FQWQ01000003.1"/>
</dbReference>
<dbReference type="NCBIfam" id="TIGR00177">
    <property type="entry name" value="molyb_syn"/>
    <property type="match status" value="1"/>
</dbReference>
<dbReference type="Gene3D" id="2.40.340.10">
    <property type="entry name" value="MoeA, C-terminal, domain IV"/>
    <property type="match status" value="1"/>
</dbReference>
<evidence type="ECO:0000256" key="2">
    <source>
        <dbReference type="ARBA" id="ARBA00005046"/>
    </source>
</evidence>
<evidence type="ECO:0000256" key="4">
    <source>
        <dbReference type="ARBA" id="ARBA00023150"/>
    </source>
</evidence>
<dbReference type="InterPro" id="IPR005111">
    <property type="entry name" value="MoeA_C_domain_IV"/>
</dbReference>
<evidence type="ECO:0000256" key="5">
    <source>
        <dbReference type="ARBA" id="ARBA00047317"/>
    </source>
</evidence>
<dbReference type="CDD" id="cd00887">
    <property type="entry name" value="MoeA"/>
    <property type="match status" value="1"/>
</dbReference>
<dbReference type="SUPFAM" id="SSF53218">
    <property type="entry name" value="Molybdenum cofactor biosynthesis proteins"/>
    <property type="match status" value="1"/>
</dbReference>
<dbReference type="STRING" id="947013.SAMN04488109_4691"/>
<dbReference type="InterPro" id="IPR008284">
    <property type="entry name" value="MoCF_biosynth_CS"/>
</dbReference>
<comment type="cofactor">
    <cofactor evidence="6">
        <name>Mg(2+)</name>
        <dbReference type="ChEBI" id="CHEBI:18420"/>
    </cofactor>
</comment>
<dbReference type="GO" id="GO:0006777">
    <property type="term" value="P:Mo-molybdopterin cofactor biosynthetic process"/>
    <property type="evidence" value="ECO:0007669"/>
    <property type="project" value="UniProtKB-UniRule"/>
</dbReference>
<keyword evidence="6 8" id="KW-0808">Transferase</keyword>
<evidence type="ECO:0000313" key="8">
    <source>
        <dbReference type="EMBL" id="SHH62323.1"/>
    </source>
</evidence>
<dbReference type="SUPFAM" id="SSF63882">
    <property type="entry name" value="MoeA N-terminal region -like"/>
    <property type="match status" value="1"/>
</dbReference>
<dbReference type="Pfam" id="PF03453">
    <property type="entry name" value="MoeA_N"/>
    <property type="match status" value="1"/>
</dbReference>
<dbReference type="InterPro" id="IPR036425">
    <property type="entry name" value="MoaB/Mog-like_dom_sf"/>
</dbReference>
<proteinExistence type="inferred from homology"/>
<keyword evidence="9" id="KW-1185">Reference proteome</keyword>
<dbReference type="AlphaFoldDB" id="A0A1M5UI34"/>
<comment type="similarity">
    <text evidence="3 6">Belongs to the MoeA family.</text>
</comment>
<feature type="domain" description="MoaB/Mog" evidence="7">
    <location>
        <begin position="176"/>
        <end position="314"/>
    </location>
</feature>
<dbReference type="Pfam" id="PF03454">
    <property type="entry name" value="MoeA_C"/>
    <property type="match status" value="1"/>
</dbReference>
<gene>
    <name evidence="8" type="ORF">SAMN04488109_4691</name>
</gene>
<dbReference type="Pfam" id="PF00994">
    <property type="entry name" value="MoCF_biosynth"/>
    <property type="match status" value="1"/>
</dbReference>
<evidence type="ECO:0000256" key="3">
    <source>
        <dbReference type="ARBA" id="ARBA00010763"/>
    </source>
</evidence>
<evidence type="ECO:0000259" key="7">
    <source>
        <dbReference type="SMART" id="SM00852"/>
    </source>
</evidence>
<dbReference type="OrthoDB" id="9804758at2"/>
<dbReference type="InterPro" id="IPR001453">
    <property type="entry name" value="MoaB/Mog_dom"/>
</dbReference>
<dbReference type="PROSITE" id="PS01079">
    <property type="entry name" value="MOCF_BIOSYNTHESIS_2"/>
    <property type="match status" value="1"/>
</dbReference>
<keyword evidence="4 6" id="KW-0501">Molybdenum cofactor biosynthesis</keyword>
<comment type="pathway">
    <text evidence="2 6">Cofactor biosynthesis; molybdopterin biosynthesis.</text>
</comment>
<dbReference type="Proteomes" id="UP000184212">
    <property type="component" value="Unassembled WGS sequence"/>
</dbReference>
<keyword evidence="6" id="KW-0479">Metal-binding</keyword>
<dbReference type="InterPro" id="IPR005110">
    <property type="entry name" value="MoeA_linker/N"/>
</dbReference>
<keyword evidence="6" id="KW-0460">Magnesium</keyword>
<dbReference type="GO" id="GO:0061599">
    <property type="term" value="F:molybdopterin molybdotransferase activity"/>
    <property type="evidence" value="ECO:0007669"/>
    <property type="project" value="UniProtKB-UniRule"/>
</dbReference>
<evidence type="ECO:0000313" key="9">
    <source>
        <dbReference type="Proteomes" id="UP000184212"/>
    </source>
</evidence>
<organism evidence="8 9">
    <name type="scientific">Chryseolinea serpens</name>
    <dbReference type="NCBI Taxonomy" id="947013"/>
    <lineage>
        <taxon>Bacteria</taxon>
        <taxon>Pseudomonadati</taxon>
        <taxon>Bacteroidota</taxon>
        <taxon>Cytophagia</taxon>
        <taxon>Cytophagales</taxon>
        <taxon>Fulvivirgaceae</taxon>
        <taxon>Chryseolinea</taxon>
    </lineage>
</organism>
<dbReference type="UniPathway" id="UPA00344"/>
<dbReference type="EMBL" id="FQWQ01000003">
    <property type="protein sequence ID" value="SHH62323.1"/>
    <property type="molecule type" value="Genomic_DNA"/>
</dbReference>
<dbReference type="Gene3D" id="3.90.105.10">
    <property type="entry name" value="Molybdopterin biosynthesis moea protein, domain 2"/>
    <property type="match status" value="1"/>
</dbReference>
<accession>A0A1M5UI34</accession>
<dbReference type="Gene3D" id="2.170.190.11">
    <property type="entry name" value="Molybdopterin biosynthesis moea protein, domain 3"/>
    <property type="match status" value="1"/>
</dbReference>
<dbReference type="InterPro" id="IPR036135">
    <property type="entry name" value="MoeA_linker/N_sf"/>
</dbReference>
<comment type="catalytic activity">
    <reaction evidence="5">
        <text>adenylyl-molybdopterin + molybdate = Mo-molybdopterin + AMP + H(+)</text>
        <dbReference type="Rhea" id="RHEA:35047"/>
        <dbReference type="ChEBI" id="CHEBI:15378"/>
        <dbReference type="ChEBI" id="CHEBI:36264"/>
        <dbReference type="ChEBI" id="CHEBI:62727"/>
        <dbReference type="ChEBI" id="CHEBI:71302"/>
        <dbReference type="ChEBI" id="CHEBI:456215"/>
        <dbReference type="EC" id="2.10.1.1"/>
    </reaction>
</comment>
<dbReference type="SUPFAM" id="SSF63867">
    <property type="entry name" value="MoeA C-terminal domain-like"/>
    <property type="match status" value="1"/>
</dbReference>
<dbReference type="InterPro" id="IPR038987">
    <property type="entry name" value="MoeA-like"/>
</dbReference>
<comment type="function">
    <text evidence="1 6">Catalyzes the insertion of molybdate into adenylated molybdopterin with the concomitant release of AMP.</text>
</comment>
<dbReference type="SMART" id="SM00852">
    <property type="entry name" value="MoCF_biosynth"/>
    <property type="match status" value="1"/>
</dbReference>
<dbReference type="PANTHER" id="PTHR10192:SF5">
    <property type="entry name" value="GEPHYRIN"/>
    <property type="match status" value="1"/>
</dbReference>
<keyword evidence="6" id="KW-0500">Molybdenum</keyword>
<dbReference type="GO" id="GO:0046872">
    <property type="term" value="F:metal ion binding"/>
    <property type="evidence" value="ECO:0007669"/>
    <property type="project" value="UniProtKB-UniRule"/>
</dbReference>
<dbReference type="GO" id="GO:0005829">
    <property type="term" value="C:cytosol"/>
    <property type="evidence" value="ECO:0007669"/>
    <property type="project" value="TreeGrafter"/>
</dbReference>
<sequence>MVSVAEATSVVFSNLFQPTTMSVSLTDAVNKVLAERITADRDFPPFDRVAMDGIAIRRDAWKMGQRAFKLEAVQAAGEPRKTLKNKTNAIEVMTGAPMPDGADVVIRYEDLRIEEATAHITSEMAADNAFIHRQAVDAAKDSVLLEPGILLSSAEIALLASVGKSRVKVYVFPKAAVVSTGDELVHIDDIPLPHQIRRSNTYALQAAMKTLGWEGAIHHLKDDKASMIEGLKKIAQTAEVIILSGGVSKGKFDFVPDALEALGVKKLFHQVSQRPGKPFWFGVSPAGLTVFALPGNPVSTYMCFYRYIRPWVMKSLKTSVDPSYAVLASDFAFAPSLTYFLQVTVKNENGKLMAYPEAGGGSGDFANLKNVTGFLELPATASTFKAGETFPYIPFRQ</sequence>
<evidence type="ECO:0000256" key="1">
    <source>
        <dbReference type="ARBA" id="ARBA00002901"/>
    </source>
</evidence>
<protein>
    <recommendedName>
        <fullName evidence="6">Molybdopterin molybdenumtransferase</fullName>
        <ecNumber evidence="6">2.10.1.1</ecNumber>
    </recommendedName>
</protein>
<name>A0A1M5UI34_9BACT</name>